<reference evidence="2" key="1">
    <citation type="journal article" date="2022" name="Mol. Ecol. Resour.">
        <title>The genomes of chicory, endive, great burdock and yacon provide insights into Asteraceae palaeo-polyploidization history and plant inulin production.</title>
        <authorList>
            <person name="Fan W."/>
            <person name="Wang S."/>
            <person name="Wang H."/>
            <person name="Wang A."/>
            <person name="Jiang F."/>
            <person name="Liu H."/>
            <person name="Zhao H."/>
            <person name="Xu D."/>
            <person name="Zhang Y."/>
        </authorList>
    </citation>
    <scope>NUCLEOTIDE SEQUENCE [LARGE SCALE GENOMIC DNA]</scope>
    <source>
        <strain evidence="2">cv. Niubang</strain>
    </source>
</reference>
<name>A0ACB9EK63_ARCLA</name>
<accession>A0ACB9EK63</accession>
<protein>
    <submittedName>
        <fullName evidence="1">Uncharacterized protein</fullName>
    </submittedName>
</protein>
<reference evidence="1 2" key="2">
    <citation type="journal article" date="2022" name="Mol. Ecol. Resour.">
        <title>The genomes of chicory, endive, great burdock and yacon provide insights into Asteraceae paleo-polyploidization history and plant inulin production.</title>
        <authorList>
            <person name="Fan W."/>
            <person name="Wang S."/>
            <person name="Wang H."/>
            <person name="Wang A."/>
            <person name="Jiang F."/>
            <person name="Liu H."/>
            <person name="Zhao H."/>
            <person name="Xu D."/>
            <person name="Zhang Y."/>
        </authorList>
    </citation>
    <scope>NUCLEOTIDE SEQUENCE [LARGE SCALE GENOMIC DNA]</scope>
    <source>
        <strain evidence="2">cv. Niubang</strain>
    </source>
</reference>
<gene>
    <name evidence="1" type="ORF">L6452_06546</name>
</gene>
<comment type="caution">
    <text evidence="1">The sequence shown here is derived from an EMBL/GenBank/DDBJ whole genome shotgun (WGS) entry which is preliminary data.</text>
</comment>
<sequence length="116" mass="12629">MELFCFRFLSNKDLNGHLFLIIWSGKSVMSAAVARGHGGDVGGIIGVTLPSTILVSGSGLMKYNKICFELGTNYHRLGAIIFVGYGLEPSGHLGGDACRMSFTNATRWLDLLVYRK</sequence>
<proteinExistence type="predicted"/>
<evidence type="ECO:0000313" key="2">
    <source>
        <dbReference type="Proteomes" id="UP001055879"/>
    </source>
</evidence>
<keyword evidence="2" id="KW-1185">Reference proteome</keyword>
<evidence type="ECO:0000313" key="1">
    <source>
        <dbReference type="EMBL" id="KAI3758973.1"/>
    </source>
</evidence>
<organism evidence="1 2">
    <name type="scientific">Arctium lappa</name>
    <name type="common">Greater burdock</name>
    <name type="synonym">Lappa major</name>
    <dbReference type="NCBI Taxonomy" id="4217"/>
    <lineage>
        <taxon>Eukaryota</taxon>
        <taxon>Viridiplantae</taxon>
        <taxon>Streptophyta</taxon>
        <taxon>Embryophyta</taxon>
        <taxon>Tracheophyta</taxon>
        <taxon>Spermatophyta</taxon>
        <taxon>Magnoliopsida</taxon>
        <taxon>eudicotyledons</taxon>
        <taxon>Gunneridae</taxon>
        <taxon>Pentapetalae</taxon>
        <taxon>asterids</taxon>
        <taxon>campanulids</taxon>
        <taxon>Asterales</taxon>
        <taxon>Asteraceae</taxon>
        <taxon>Carduoideae</taxon>
        <taxon>Cardueae</taxon>
        <taxon>Arctiinae</taxon>
        <taxon>Arctium</taxon>
    </lineage>
</organism>
<dbReference type="EMBL" id="CM042048">
    <property type="protein sequence ID" value="KAI3758973.1"/>
    <property type="molecule type" value="Genomic_DNA"/>
</dbReference>
<dbReference type="Proteomes" id="UP001055879">
    <property type="component" value="Linkage Group LG02"/>
</dbReference>